<comment type="caution">
    <text evidence="3">The sequence shown here is derived from an EMBL/GenBank/DDBJ whole genome shotgun (WGS) entry which is preliminary data.</text>
</comment>
<proteinExistence type="predicted"/>
<dbReference type="Gene3D" id="2.130.10.10">
    <property type="entry name" value="YVTN repeat-like/Quinoprotein amine dehydrogenase"/>
    <property type="match status" value="1"/>
</dbReference>
<evidence type="ECO:0000313" key="3">
    <source>
        <dbReference type="EMBL" id="KAF7336845.1"/>
    </source>
</evidence>
<gene>
    <name evidence="3" type="ORF">MVEN_02120700</name>
</gene>
<feature type="compositionally biased region" description="Basic and acidic residues" evidence="2">
    <location>
        <begin position="7"/>
        <end position="18"/>
    </location>
</feature>
<sequence length="218" mass="23314">MLSRGGTFERERQRDLSRDPNINGEGGGAIRSFDVHNDKVQAVRWNDRDSSVLLTGSYDRTVRIFDSRAPDAGVGAVVGSDVEAMRWDPYPWRLGIKFQCADAPVGPEPALPGEVHAFGARREPAHPGNLLRTATSALLPRGISESEKSSRLCFSPDDPLTLAAAGSKAKLQIWDVAANFGARKAFGAKLREAGRGGVVGVVSDDEDSDGATTMSGSY</sequence>
<dbReference type="Pfam" id="PF00400">
    <property type="entry name" value="WD40"/>
    <property type="match status" value="1"/>
</dbReference>
<name>A0A8H6XA92_9AGAR</name>
<dbReference type="InterPro" id="IPR044285">
    <property type="entry name" value="PWP1"/>
</dbReference>
<dbReference type="SUPFAM" id="SSF50978">
    <property type="entry name" value="WD40 repeat-like"/>
    <property type="match status" value="1"/>
</dbReference>
<keyword evidence="1" id="KW-0853">WD repeat</keyword>
<dbReference type="PROSITE" id="PS50294">
    <property type="entry name" value="WD_REPEATS_REGION"/>
    <property type="match status" value="1"/>
</dbReference>
<feature type="region of interest" description="Disordered" evidence="2">
    <location>
        <begin position="1"/>
        <end position="30"/>
    </location>
</feature>
<dbReference type="EMBL" id="JACAZI010000022">
    <property type="protein sequence ID" value="KAF7336845.1"/>
    <property type="molecule type" value="Genomic_DNA"/>
</dbReference>
<reference evidence="3" key="1">
    <citation type="submission" date="2020-05" db="EMBL/GenBank/DDBJ databases">
        <title>Mycena genomes resolve the evolution of fungal bioluminescence.</title>
        <authorList>
            <person name="Tsai I.J."/>
        </authorList>
    </citation>
    <scope>NUCLEOTIDE SEQUENCE</scope>
    <source>
        <strain evidence="3">CCC161011</strain>
    </source>
</reference>
<dbReference type="SMART" id="SM00320">
    <property type="entry name" value="WD40"/>
    <property type="match status" value="2"/>
</dbReference>
<organism evidence="3 4">
    <name type="scientific">Mycena venus</name>
    <dbReference type="NCBI Taxonomy" id="2733690"/>
    <lineage>
        <taxon>Eukaryota</taxon>
        <taxon>Fungi</taxon>
        <taxon>Dikarya</taxon>
        <taxon>Basidiomycota</taxon>
        <taxon>Agaricomycotina</taxon>
        <taxon>Agaricomycetes</taxon>
        <taxon>Agaricomycetidae</taxon>
        <taxon>Agaricales</taxon>
        <taxon>Marasmiineae</taxon>
        <taxon>Mycenaceae</taxon>
        <taxon>Mycena</taxon>
    </lineage>
</organism>
<dbReference type="AlphaFoldDB" id="A0A8H6XA92"/>
<dbReference type="Proteomes" id="UP000620124">
    <property type="component" value="Unassembled WGS sequence"/>
</dbReference>
<dbReference type="InterPro" id="IPR001680">
    <property type="entry name" value="WD40_rpt"/>
</dbReference>
<dbReference type="OrthoDB" id="270624at2759"/>
<evidence type="ECO:0000313" key="4">
    <source>
        <dbReference type="Proteomes" id="UP000620124"/>
    </source>
</evidence>
<dbReference type="InterPro" id="IPR015943">
    <property type="entry name" value="WD40/YVTN_repeat-like_dom_sf"/>
</dbReference>
<dbReference type="InterPro" id="IPR036322">
    <property type="entry name" value="WD40_repeat_dom_sf"/>
</dbReference>
<accession>A0A8H6XA92</accession>
<dbReference type="PANTHER" id="PTHR14091">
    <property type="entry name" value="PERIODIC TRYPTOPHAN PROTEIN 1"/>
    <property type="match status" value="1"/>
</dbReference>
<dbReference type="GO" id="GO:0005634">
    <property type="term" value="C:nucleus"/>
    <property type="evidence" value="ECO:0007669"/>
    <property type="project" value="TreeGrafter"/>
</dbReference>
<evidence type="ECO:0000256" key="2">
    <source>
        <dbReference type="SAM" id="MobiDB-lite"/>
    </source>
</evidence>
<evidence type="ECO:0000256" key="1">
    <source>
        <dbReference type="PROSITE-ProRule" id="PRU00221"/>
    </source>
</evidence>
<keyword evidence="4" id="KW-1185">Reference proteome</keyword>
<dbReference type="GO" id="GO:0006364">
    <property type="term" value="P:rRNA processing"/>
    <property type="evidence" value="ECO:0007669"/>
    <property type="project" value="InterPro"/>
</dbReference>
<dbReference type="PANTHER" id="PTHR14091:SF0">
    <property type="entry name" value="PERIODIC TRYPTOPHAN PROTEIN 1 HOMOLOG"/>
    <property type="match status" value="1"/>
</dbReference>
<protein>
    <submittedName>
        <fullName evidence="3">Putative WD repeat-containing protein C17D11.16</fullName>
    </submittedName>
</protein>
<dbReference type="PROSITE" id="PS50082">
    <property type="entry name" value="WD_REPEATS_2"/>
    <property type="match status" value="1"/>
</dbReference>
<feature type="repeat" description="WD" evidence="1">
    <location>
        <begin position="33"/>
        <end position="66"/>
    </location>
</feature>